<comment type="caution">
    <text evidence="2">The sequence shown here is derived from an EMBL/GenBank/DDBJ whole genome shotgun (WGS) entry which is preliminary data.</text>
</comment>
<keyword evidence="1" id="KW-0812">Transmembrane</keyword>
<name>T1CKL1_9ZZZZ</name>
<dbReference type="AlphaFoldDB" id="T1CKL1"/>
<reference evidence="2" key="1">
    <citation type="submission" date="2013-08" db="EMBL/GenBank/DDBJ databases">
        <authorList>
            <person name="Mendez C."/>
            <person name="Richter M."/>
            <person name="Ferrer M."/>
            <person name="Sanchez J."/>
        </authorList>
    </citation>
    <scope>NUCLEOTIDE SEQUENCE</scope>
</reference>
<feature type="transmembrane region" description="Helical" evidence="1">
    <location>
        <begin position="6"/>
        <end position="24"/>
    </location>
</feature>
<evidence type="ECO:0000256" key="1">
    <source>
        <dbReference type="SAM" id="Phobius"/>
    </source>
</evidence>
<proteinExistence type="predicted"/>
<protein>
    <recommendedName>
        <fullName evidence="3">Transposase DDE domain-containing protein</fullName>
    </recommendedName>
</protein>
<gene>
    <name evidence="2" type="ORF">B2A_00285</name>
</gene>
<accession>T1CKL1</accession>
<evidence type="ECO:0008006" key="3">
    <source>
        <dbReference type="Google" id="ProtNLM"/>
    </source>
</evidence>
<feature type="non-terminal residue" evidence="2">
    <location>
        <position position="1"/>
    </location>
</feature>
<evidence type="ECO:0000313" key="2">
    <source>
        <dbReference type="EMBL" id="EQD68795.1"/>
    </source>
</evidence>
<keyword evidence="1" id="KW-0472">Membrane</keyword>
<reference evidence="2" key="2">
    <citation type="journal article" date="2014" name="ISME J.">
        <title>Microbial stratification in low pH oxic and suboxic macroscopic growths along an acid mine drainage.</title>
        <authorList>
            <person name="Mendez-Garcia C."/>
            <person name="Mesa V."/>
            <person name="Sprenger R.R."/>
            <person name="Richter M."/>
            <person name="Diez M.S."/>
            <person name="Solano J."/>
            <person name="Bargiela R."/>
            <person name="Golyshina O.V."/>
            <person name="Manteca A."/>
            <person name="Ramos J.L."/>
            <person name="Gallego J.R."/>
            <person name="Llorente I."/>
            <person name="Martins Dos Santos V.A."/>
            <person name="Jensen O.N."/>
            <person name="Pelaez A.I."/>
            <person name="Sanchez J."/>
            <person name="Ferrer M."/>
        </authorList>
    </citation>
    <scope>NUCLEOTIDE SEQUENCE</scope>
</reference>
<organism evidence="2">
    <name type="scientific">mine drainage metagenome</name>
    <dbReference type="NCBI Taxonomy" id="410659"/>
    <lineage>
        <taxon>unclassified sequences</taxon>
        <taxon>metagenomes</taxon>
        <taxon>ecological metagenomes</taxon>
    </lineage>
</organism>
<dbReference type="EMBL" id="AUZZ01000207">
    <property type="protein sequence ID" value="EQD68795.1"/>
    <property type="molecule type" value="Genomic_DNA"/>
</dbReference>
<keyword evidence="1" id="KW-1133">Transmembrane helix</keyword>
<sequence>NANWAYLVMASLAWTLKAWCALYVPVSPRWADKHDAERQLMLKMEFRTFRQAFIEIPCQIVKGARQIRWRILAWNPWLGVFFRLVASLE</sequence>